<accession>C0F0H1</accession>
<dbReference type="EMBL" id="ACEP01000168">
    <property type="protein sequence ID" value="EEG34996.1"/>
    <property type="molecule type" value="Genomic_DNA"/>
</dbReference>
<organism evidence="1 2">
    <name type="scientific">Anaerobutyricum hallii DSM 3353</name>
    <dbReference type="NCBI Taxonomy" id="411469"/>
    <lineage>
        <taxon>Bacteria</taxon>
        <taxon>Bacillati</taxon>
        <taxon>Bacillota</taxon>
        <taxon>Clostridia</taxon>
        <taxon>Lachnospirales</taxon>
        <taxon>Lachnospiraceae</taxon>
        <taxon>Anaerobutyricum</taxon>
    </lineage>
</organism>
<reference evidence="1 2" key="1">
    <citation type="submission" date="2009-01" db="EMBL/GenBank/DDBJ databases">
        <authorList>
            <person name="Fulton L."/>
            <person name="Clifton S."/>
            <person name="Fulton B."/>
            <person name="Xu J."/>
            <person name="Minx P."/>
            <person name="Pepin K.H."/>
            <person name="Johnson M."/>
            <person name="Bhonagiri V."/>
            <person name="Nash W.E."/>
            <person name="Mardis E.R."/>
            <person name="Wilson R.K."/>
        </authorList>
    </citation>
    <scope>NUCLEOTIDE SEQUENCE [LARGE SCALE GENOMIC DNA]</scope>
    <source>
        <strain evidence="1 2">DSM 3353</strain>
    </source>
</reference>
<proteinExistence type="predicted"/>
<dbReference type="Proteomes" id="UP000003174">
    <property type="component" value="Unassembled WGS sequence"/>
</dbReference>
<name>C0F0H1_9FIRM</name>
<gene>
    <name evidence="1" type="ORF">EUBHAL_03192</name>
</gene>
<dbReference type="AlphaFoldDB" id="C0F0H1"/>
<evidence type="ECO:0000313" key="2">
    <source>
        <dbReference type="Proteomes" id="UP000003174"/>
    </source>
</evidence>
<reference evidence="1 2" key="2">
    <citation type="submission" date="2009-02" db="EMBL/GenBank/DDBJ databases">
        <title>Draft genome sequence of Eubacterium hallii (DSM 3353).</title>
        <authorList>
            <person name="Sudarsanam P."/>
            <person name="Ley R."/>
            <person name="Guruge J."/>
            <person name="Turnbaugh P.J."/>
            <person name="Mahowald M."/>
            <person name="Liep D."/>
            <person name="Gordon J."/>
        </authorList>
    </citation>
    <scope>NUCLEOTIDE SEQUENCE [LARGE SCALE GENOMIC DNA]</scope>
    <source>
        <strain evidence="1 2">DSM 3353</strain>
    </source>
</reference>
<protein>
    <submittedName>
        <fullName evidence="1">Uncharacterized protein</fullName>
    </submittedName>
</protein>
<sequence>MLYLASGVRLLRSLTNQNSLIYLLIIVIIFSVLVCIYYPMR</sequence>
<evidence type="ECO:0000313" key="1">
    <source>
        <dbReference type="EMBL" id="EEG34996.1"/>
    </source>
</evidence>
<comment type="caution">
    <text evidence="1">The sequence shown here is derived from an EMBL/GenBank/DDBJ whole genome shotgun (WGS) entry which is preliminary data.</text>
</comment>